<dbReference type="EMBL" id="WNTK01000007">
    <property type="protein sequence ID" value="KAG9480458.1"/>
    <property type="molecule type" value="Genomic_DNA"/>
</dbReference>
<reference evidence="1" key="1">
    <citation type="thesis" date="2020" institute="ProQuest LLC" country="789 East Eisenhower Parkway, Ann Arbor, MI, USA">
        <title>Comparative Genomics and Chromosome Evolution.</title>
        <authorList>
            <person name="Mudd A.B."/>
        </authorList>
    </citation>
    <scope>NUCLEOTIDE SEQUENCE</scope>
    <source>
        <strain evidence="1">HN-11 Male</strain>
        <tissue evidence="1">Kidney and liver</tissue>
    </source>
</reference>
<dbReference type="AlphaFoldDB" id="A0A8J6F1Z1"/>
<dbReference type="Proteomes" id="UP000770717">
    <property type="component" value="Unassembled WGS sequence"/>
</dbReference>
<evidence type="ECO:0000313" key="2">
    <source>
        <dbReference type="Proteomes" id="UP000770717"/>
    </source>
</evidence>
<evidence type="ECO:0000313" key="1">
    <source>
        <dbReference type="EMBL" id="KAG9480458.1"/>
    </source>
</evidence>
<keyword evidence="2" id="KW-1185">Reference proteome</keyword>
<protein>
    <submittedName>
        <fullName evidence="1">Uncharacterized protein</fullName>
    </submittedName>
</protein>
<name>A0A8J6F1Z1_ELECQ</name>
<proteinExistence type="predicted"/>
<sequence length="79" mass="8733">MNPIRLNGVIQCFFFPAMRCGKPIAAHPIYGHTIALHRPLFPMGPAAASHHVRGARNAMQGLPIANTHWQAQYWPSFSG</sequence>
<organism evidence="1 2">
    <name type="scientific">Eleutherodactylus coqui</name>
    <name type="common">Puerto Rican coqui</name>
    <dbReference type="NCBI Taxonomy" id="57060"/>
    <lineage>
        <taxon>Eukaryota</taxon>
        <taxon>Metazoa</taxon>
        <taxon>Chordata</taxon>
        <taxon>Craniata</taxon>
        <taxon>Vertebrata</taxon>
        <taxon>Euteleostomi</taxon>
        <taxon>Amphibia</taxon>
        <taxon>Batrachia</taxon>
        <taxon>Anura</taxon>
        <taxon>Neobatrachia</taxon>
        <taxon>Hyloidea</taxon>
        <taxon>Eleutherodactylidae</taxon>
        <taxon>Eleutherodactylinae</taxon>
        <taxon>Eleutherodactylus</taxon>
        <taxon>Eleutherodactylus</taxon>
    </lineage>
</organism>
<comment type="caution">
    <text evidence="1">The sequence shown here is derived from an EMBL/GenBank/DDBJ whole genome shotgun (WGS) entry which is preliminary data.</text>
</comment>
<gene>
    <name evidence="1" type="ORF">GDO78_012101</name>
</gene>
<accession>A0A8J6F1Z1</accession>